<dbReference type="GO" id="GO:0008800">
    <property type="term" value="F:beta-lactamase activity"/>
    <property type="evidence" value="ECO:0007669"/>
    <property type="project" value="UniProtKB-UniRule"/>
</dbReference>
<dbReference type="Pfam" id="PF13036">
    <property type="entry name" value="LpoB"/>
    <property type="match status" value="1"/>
</dbReference>
<dbReference type="InterPro" id="IPR040239">
    <property type="entry name" value="HcpB-like"/>
</dbReference>
<evidence type="ECO:0000256" key="7">
    <source>
        <dbReference type="ARBA" id="ARBA00023157"/>
    </source>
</evidence>
<keyword evidence="7" id="KW-1015">Disulfide bond</keyword>
<name>A0A4V6I471_9HELI</name>
<protein>
    <recommendedName>
        <fullName evidence="3 9">Beta-lactamase</fullName>
        <ecNumber evidence="3 9">3.5.2.6</ecNumber>
    </recommendedName>
</protein>
<keyword evidence="9" id="KW-0964">Secreted</keyword>
<evidence type="ECO:0000313" key="10">
    <source>
        <dbReference type="EMBL" id="TLE02803.1"/>
    </source>
</evidence>
<keyword evidence="8" id="KW-0046">Antibiotic resistance</keyword>
<dbReference type="InterPro" id="IPR011990">
    <property type="entry name" value="TPR-like_helical_dom_sf"/>
</dbReference>
<keyword evidence="5 9" id="KW-0378">Hydrolase</keyword>
<evidence type="ECO:0000256" key="1">
    <source>
        <dbReference type="ARBA" id="ARBA00001526"/>
    </source>
</evidence>
<dbReference type="Gene3D" id="1.25.40.10">
    <property type="entry name" value="Tetratricopeptide repeat domain"/>
    <property type="match status" value="3"/>
</dbReference>
<evidence type="ECO:0000256" key="3">
    <source>
        <dbReference type="ARBA" id="ARBA00012865"/>
    </source>
</evidence>
<keyword evidence="11" id="KW-1185">Reference proteome</keyword>
<comment type="function">
    <text evidence="9">Hydrolyzes 6-aminopenicillinic acid and 7-aminocephalosporanic acid (ACA) derivatives.</text>
</comment>
<dbReference type="EC" id="3.5.2.6" evidence="3 9"/>
<comment type="caution">
    <text evidence="10">The sequence shown here is derived from an EMBL/GenBank/DDBJ whole genome shotgun (WGS) entry which is preliminary data.</text>
</comment>
<dbReference type="STRING" id="425400.LS65_09320"/>
<dbReference type="SMART" id="SM00671">
    <property type="entry name" value="SEL1"/>
    <property type="match status" value="5"/>
</dbReference>
<dbReference type="InterPro" id="IPR014094">
    <property type="entry name" value="LpoB"/>
</dbReference>
<evidence type="ECO:0000313" key="11">
    <source>
        <dbReference type="Proteomes" id="UP000029707"/>
    </source>
</evidence>
<dbReference type="EMBL" id="JRMQ02000002">
    <property type="protein sequence ID" value="TLE02803.1"/>
    <property type="molecule type" value="Genomic_DNA"/>
</dbReference>
<dbReference type="SUPFAM" id="SSF81901">
    <property type="entry name" value="HCP-like"/>
    <property type="match status" value="1"/>
</dbReference>
<dbReference type="OrthoDB" id="5315903at2"/>
<dbReference type="Gene3D" id="3.40.50.10610">
    <property type="entry name" value="ABC-type transport auxiliary lipoprotein component"/>
    <property type="match status" value="1"/>
</dbReference>
<feature type="chain" id="PRO_5023967187" description="Beta-lactamase" evidence="9">
    <location>
        <begin position="21"/>
        <end position="506"/>
    </location>
</feature>
<gene>
    <name evidence="10" type="ORF">LS65_002445</name>
</gene>
<comment type="similarity">
    <text evidence="2 9">Belongs to the hcp beta-lactamase family.</text>
</comment>
<dbReference type="PANTHER" id="PTHR13891">
    <property type="entry name" value="CYTOCHROME C OXIDASE ASSEMBLY FACTOR 7"/>
    <property type="match status" value="1"/>
</dbReference>
<evidence type="ECO:0000256" key="9">
    <source>
        <dbReference type="RuleBase" id="RU366075"/>
    </source>
</evidence>
<dbReference type="GO" id="GO:0005576">
    <property type="term" value="C:extracellular region"/>
    <property type="evidence" value="ECO:0007669"/>
    <property type="project" value="UniProtKB-SubCell"/>
</dbReference>
<dbReference type="Pfam" id="PF08238">
    <property type="entry name" value="Sel1"/>
    <property type="match status" value="5"/>
</dbReference>
<evidence type="ECO:0000256" key="5">
    <source>
        <dbReference type="ARBA" id="ARBA00022801"/>
    </source>
</evidence>
<evidence type="ECO:0000256" key="4">
    <source>
        <dbReference type="ARBA" id="ARBA00022737"/>
    </source>
</evidence>
<keyword evidence="6" id="KW-0802">TPR repeat</keyword>
<dbReference type="Proteomes" id="UP000029707">
    <property type="component" value="Unassembled WGS sequence"/>
</dbReference>
<evidence type="ECO:0000256" key="6">
    <source>
        <dbReference type="ARBA" id="ARBA00022803"/>
    </source>
</evidence>
<keyword evidence="4" id="KW-0677">Repeat</keyword>
<comment type="catalytic activity">
    <reaction evidence="1 9">
        <text>a beta-lactam + H2O = a substituted beta-amino acid</text>
        <dbReference type="Rhea" id="RHEA:20401"/>
        <dbReference type="ChEBI" id="CHEBI:15377"/>
        <dbReference type="ChEBI" id="CHEBI:35627"/>
        <dbReference type="ChEBI" id="CHEBI:140347"/>
        <dbReference type="EC" id="3.5.2.6"/>
    </reaction>
</comment>
<accession>A0A4V6I471</accession>
<proteinExistence type="inferred from homology"/>
<dbReference type="InterPro" id="IPR006597">
    <property type="entry name" value="Sel1-like"/>
</dbReference>
<feature type="signal peptide" evidence="9">
    <location>
        <begin position="1"/>
        <end position="20"/>
    </location>
</feature>
<dbReference type="GO" id="GO:0046677">
    <property type="term" value="P:response to antibiotic"/>
    <property type="evidence" value="ECO:0007669"/>
    <property type="project" value="UniProtKB-KW"/>
</dbReference>
<sequence length="506" mass="56325">MMRGLRFCILVFLFCTHIYAQQGKNNPFTLTFDDIAQITSLAGADLLESSFTKDSKTKKVLMISDFNNLSDFDIDIGLLARELISDMVRSQKFALTAAISGNAFNADPSLDKIRAMRNNEEFSDIIPKGTLIAPKYSLSARITNDTTKQGSLHIVSYHFIFSIVNLESGLVEWDYIEHIKKASKEPLPALERESLYGKKCLATSLGAKERKEACEVAISEIWLGIFESIPQNKKLLLHSYALKACELDSPFGCRALGASYKFEKKDLNNAKKYYEKACDSKDGGGCYNLSIMYEHAQEIPQNIPLAKKYATLSCDYGFNAGCENLKALEQYSENENLDERGVMYKRDCENGLGMACEYLSSYHYHGFGGANKNHTQARILLEKGCELKDANSCYQLGLWEMQGLGGTTKDANKALEHTLFACESDVKRNCKAVSALSEEKANIYRCEEHTKIIINAACSSVGGIYEHGFGSVSSNNELALKYYQKACKGGLDNACSMLNSLQQKLK</sequence>
<evidence type="ECO:0000256" key="8">
    <source>
        <dbReference type="ARBA" id="ARBA00023251"/>
    </source>
</evidence>
<comment type="subcellular location">
    <subcellularLocation>
        <location evidence="9">Secreted</location>
    </subcellularLocation>
</comment>
<dbReference type="PANTHER" id="PTHR13891:SF1">
    <property type="entry name" value="CYTOCHROME C OXIDASE ASSEMBLY FACTOR 7"/>
    <property type="match status" value="1"/>
</dbReference>
<evidence type="ECO:0000256" key="2">
    <source>
        <dbReference type="ARBA" id="ARBA00008486"/>
    </source>
</evidence>
<keyword evidence="9" id="KW-0732">Signal</keyword>
<dbReference type="AlphaFoldDB" id="A0A4V6I471"/>
<reference evidence="10 11" key="1">
    <citation type="journal article" date="2014" name="Genome Announc.">
        <title>Draft genome sequences of eight enterohepatic helicobacter species isolated from both laboratory and wild rodents.</title>
        <authorList>
            <person name="Sheh A."/>
            <person name="Shen Z."/>
            <person name="Fox J.G."/>
        </authorList>
    </citation>
    <scope>NUCLEOTIDE SEQUENCE [LARGE SCALE GENOMIC DNA]</scope>
    <source>
        <strain evidence="10 11">MIT 01-6451</strain>
    </source>
</reference>
<organism evidence="10 11">
    <name type="scientific">Helicobacter japonicus</name>
    <dbReference type="NCBI Taxonomy" id="425400"/>
    <lineage>
        <taxon>Bacteria</taxon>
        <taxon>Pseudomonadati</taxon>
        <taxon>Campylobacterota</taxon>
        <taxon>Epsilonproteobacteria</taxon>
        <taxon>Campylobacterales</taxon>
        <taxon>Helicobacteraceae</taxon>
        <taxon>Helicobacter</taxon>
    </lineage>
</organism>